<proteinExistence type="inferred from homology"/>
<dbReference type="GO" id="GO:0016491">
    <property type="term" value="F:oxidoreductase activity"/>
    <property type="evidence" value="ECO:0007669"/>
    <property type="project" value="UniProtKB-KW"/>
</dbReference>
<dbReference type="InterPro" id="IPR036111">
    <property type="entry name" value="Mal/L-sulfo/L-lacto_DH-like_sf"/>
</dbReference>
<dbReference type="Gene3D" id="3.20.20.70">
    <property type="entry name" value="Aldolase class I"/>
    <property type="match status" value="1"/>
</dbReference>
<dbReference type="GO" id="GO:0004332">
    <property type="term" value="F:fructose-bisphosphate aldolase activity"/>
    <property type="evidence" value="ECO:0007669"/>
    <property type="project" value="UniProtKB-EC"/>
</dbReference>
<comment type="function">
    <text evidence="3">Catalyzes the aldol condensation of dihydroxyacetone phosphate (DHAP or glycerone-phosphate) with glyceraldehyde 3-phosphate (G3P) to form fructose 1,6-bisphosphate (FBP) in gluconeogenesis and the reverse reaction in glycolysis.</text>
</comment>
<dbReference type="EMBL" id="BCLY01000001">
    <property type="protein sequence ID" value="GAQ02690.1"/>
    <property type="molecule type" value="Genomic_DNA"/>
</dbReference>
<keyword evidence="3" id="KW-0862">Zinc</keyword>
<dbReference type="AlphaFoldDB" id="A0AAN4PDN7"/>
<dbReference type="Gene3D" id="1.10.1530.10">
    <property type="match status" value="1"/>
</dbReference>
<comment type="caution">
    <text evidence="4">The sequence shown here is derived from an EMBL/GenBank/DDBJ whole genome shotgun (WGS) entry which is preliminary data.</text>
</comment>
<keyword evidence="3" id="KW-0479">Metal-binding</keyword>
<comment type="similarity">
    <text evidence="1">Belongs to the LDH2/MDH2 oxidoreductase family.</text>
</comment>
<organism evidence="4 5">
    <name type="scientific">Aspergillus lentulus</name>
    <dbReference type="NCBI Taxonomy" id="293939"/>
    <lineage>
        <taxon>Eukaryota</taxon>
        <taxon>Fungi</taxon>
        <taxon>Dikarya</taxon>
        <taxon>Ascomycota</taxon>
        <taxon>Pezizomycotina</taxon>
        <taxon>Eurotiomycetes</taxon>
        <taxon>Eurotiomycetidae</taxon>
        <taxon>Eurotiales</taxon>
        <taxon>Aspergillaceae</taxon>
        <taxon>Aspergillus</taxon>
        <taxon>Aspergillus subgen. Fumigati</taxon>
    </lineage>
</organism>
<dbReference type="InterPro" id="IPR043144">
    <property type="entry name" value="Mal/L-sulf/L-lact_DH-like_ah"/>
</dbReference>
<accession>A0AAN4PDN7</accession>
<sequence length="659" mass="71216">MRAQWLMGPYGGPVRNIQKLGFAAGRLGRSGFGSLLNSWFPTSTIIPHMTSGLPAARFATDLLVKAGVSTEDSKIMADCLVMADVRGVDTHGLARLPQYLDRVRNGRVKAKPEFKLTEKTPAVAHMDGDNGFGFVVATKAMTEAIKRAESYGIGMVTVNHSNHFGMAATYVIQALEKDMISLVFTNSAKQMPPFGGKENLLGISPFAAGAPSRTEVPYILDMAPSVVAKGKIRRAARRGEPIPEGWAFGPDGKPTTDANVALNGSMAPIGGPKGSGLAILMDIMSGVLSGAAFGGEIGDQYKDPRPQNVGHCFIAIKPDIFLTTAEFKARMDILAQRVHQVPPAPGFNEVLFPGEPEHRMSIQRRKEGIPYAEAERKMFSEAAEQFGVSEIPLSETPLSLYNNDGVMAVIRAAEQKRSAAIIQLFPWTLHFQGPEFVRYVVAAAHRASVPVAVHLDHCIKPEDIDLALTLPFDSIMVDASTLDEEANICHCKNVVDRARALNITIEAEMGRIEGGEDGLPTVDMKAIMTQPEKAELFVRRTGVHFLAPSFGNIHGGYPAGGAEECWDLERLAAIGKLVSGTTPLALHGTHPVSAELFRKTIACGVRKINLNRTVRDAYTSFVAENAGALELTVLMVRAVEVYARSIERMMDVLGSAGRY</sequence>
<dbReference type="Pfam" id="PF02615">
    <property type="entry name" value="Ldh_2"/>
    <property type="match status" value="1"/>
</dbReference>
<dbReference type="GO" id="GO:0006096">
    <property type="term" value="P:glycolytic process"/>
    <property type="evidence" value="ECO:0007669"/>
    <property type="project" value="UniProtKB-KW"/>
</dbReference>
<comment type="similarity">
    <text evidence="3">Belongs to the class II fructose-bisphosphate aldolase family.</text>
</comment>
<protein>
    <recommendedName>
        <fullName evidence="3">Fructose-bisphosphate aldolase</fullName>
        <shortName evidence="3">FBP aldolase</shortName>
        <ecNumber evidence="3">4.1.2.13</ecNumber>
    </recommendedName>
</protein>
<evidence type="ECO:0000256" key="1">
    <source>
        <dbReference type="ARBA" id="ARBA00006056"/>
    </source>
</evidence>
<dbReference type="InterPro" id="IPR003767">
    <property type="entry name" value="Malate/L-lactate_DH-like"/>
</dbReference>
<evidence type="ECO:0000313" key="4">
    <source>
        <dbReference type="EMBL" id="GAQ02690.1"/>
    </source>
</evidence>
<evidence type="ECO:0000256" key="3">
    <source>
        <dbReference type="RuleBase" id="RU366023"/>
    </source>
</evidence>
<comment type="catalytic activity">
    <reaction evidence="3">
        <text>beta-D-fructose 1,6-bisphosphate = D-glyceraldehyde 3-phosphate + dihydroxyacetone phosphate</text>
        <dbReference type="Rhea" id="RHEA:14729"/>
        <dbReference type="ChEBI" id="CHEBI:32966"/>
        <dbReference type="ChEBI" id="CHEBI:57642"/>
        <dbReference type="ChEBI" id="CHEBI:59776"/>
        <dbReference type="EC" id="4.1.2.13"/>
    </reaction>
</comment>
<keyword evidence="3" id="KW-0324">Glycolysis</keyword>
<dbReference type="Proteomes" id="UP000051487">
    <property type="component" value="Unassembled WGS sequence"/>
</dbReference>
<name>A0AAN4PDN7_ASPLE</name>
<dbReference type="InterPro" id="IPR013785">
    <property type="entry name" value="Aldolase_TIM"/>
</dbReference>
<evidence type="ECO:0000313" key="5">
    <source>
        <dbReference type="Proteomes" id="UP000051487"/>
    </source>
</evidence>
<keyword evidence="2" id="KW-0560">Oxidoreductase</keyword>
<dbReference type="Gene3D" id="3.30.1370.60">
    <property type="entry name" value="Hypothetical oxidoreductase yiak, domain 2"/>
    <property type="match status" value="1"/>
</dbReference>
<dbReference type="InterPro" id="IPR043143">
    <property type="entry name" value="Mal/L-sulf/L-lact_DH-like_NADP"/>
</dbReference>
<dbReference type="EC" id="4.1.2.13" evidence="3"/>
<dbReference type="PANTHER" id="PTHR11091:SF0">
    <property type="entry name" value="MALATE DEHYDROGENASE"/>
    <property type="match status" value="1"/>
</dbReference>
<dbReference type="InterPro" id="IPR000771">
    <property type="entry name" value="FBA_II"/>
</dbReference>
<dbReference type="PANTHER" id="PTHR11091">
    <property type="entry name" value="OXIDOREDUCTASE-RELATED"/>
    <property type="match status" value="1"/>
</dbReference>
<reference evidence="4 5" key="1">
    <citation type="submission" date="2015-11" db="EMBL/GenBank/DDBJ databases">
        <title>Aspergillus lentulus strain IFM 54703T.</title>
        <authorList>
            <person name="Kusuya Y."/>
            <person name="Sakai K."/>
            <person name="Kamei K."/>
            <person name="Takahashi H."/>
            <person name="Yaguchi T."/>
        </authorList>
    </citation>
    <scope>NUCLEOTIDE SEQUENCE [LARGE SCALE GENOMIC DNA]</scope>
    <source>
        <strain evidence="4 5">IFM 54703</strain>
    </source>
</reference>
<comment type="cofactor">
    <cofactor evidence="3">
        <name>Zn(2+)</name>
        <dbReference type="ChEBI" id="CHEBI:29105"/>
    </cofactor>
    <text evidence="3">Binds 2 Zn(2+) ions per subunit. One is catalytic and the other provides a structural contribution.</text>
</comment>
<dbReference type="SUPFAM" id="SSF89733">
    <property type="entry name" value="L-sulfolactate dehydrogenase-like"/>
    <property type="match status" value="1"/>
</dbReference>
<dbReference type="Pfam" id="PF01116">
    <property type="entry name" value="F_bP_aldolase"/>
    <property type="match status" value="1"/>
</dbReference>
<dbReference type="GO" id="GO:0008270">
    <property type="term" value="F:zinc ion binding"/>
    <property type="evidence" value="ECO:0007669"/>
    <property type="project" value="UniProtKB-UniRule"/>
</dbReference>
<dbReference type="SUPFAM" id="SSF51569">
    <property type="entry name" value="Aldolase"/>
    <property type="match status" value="1"/>
</dbReference>
<keyword evidence="3" id="KW-0456">Lyase</keyword>
<gene>
    <name evidence="4" type="ORF">ALT_0011</name>
</gene>
<comment type="pathway">
    <text evidence="3">Carbohydrate degradation; glycolysis; D-glyceraldehyde 3-phosphate and glycerone phosphate from D-glucose: step 4/4.</text>
</comment>
<evidence type="ECO:0000256" key="2">
    <source>
        <dbReference type="ARBA" id="ARBA00023002"/>
    </source>
</evidence>